<dbReference type="GO" id="GO:0008854">
    <property type="term" value="F:exodeoxyribonuclease V activity"/>
    <property type="evidence" value="ECO:0007669"/>
    <property type="project" value="InterPro"/>
</dbReference>
<dbReference type="InterPro" id="IPR004586">
    <property type="entry name" value="RecB"/>
</dbReference>
<dbReference type="EC" id="5.6.2.4" evidence="14"/>
<dbReference type="SUPFAM" id="SSF52980">
    <property type="entry name" value="Restriction endonuclease-like"/>
    <property type="match status" value="1"/>
</dbReference>
<feature type="binding site" evidence="16">
    <location>
        <begin position="19"/>
        <end position="26"/>
    </location>
    <ligand>
        <name>ATP</name>
        <dbReference type="ChEBI" id="CHEBI:30616"/>
    </ligand>
</feature>
<keyword evidence="9" id="KW-0460">Magnesium</keyword>
<dbReference type="KEGG" id="dmm:dnm_018670"/>
<dbReference type="RefSeq" id="WP_207681740.1">
    <property type="nucleotide sequence ID" value="NZ_CP061800.1"/>
</dbReference>
<keyword evidence="6 16" id="KW-0347">Helicase</keyword>
<name>A0A975BHZ4_9BACT</name>
<dbReference type="GO" id="GO:0003677">
    <property type="term" value="F:DNA binding"/>
    <property type="evidence" value="ECO:0007669"/>
    <property type="project" value="UniProtKB-KW"/>
</dbReference>
<dbReference type="InterPro" id="IPR014017">
    <property type="entry name" value="DNA_helicase_UvrD-like_C"/>
</dbReference>
<keyword evidence="2" id="KW-0479">Metal-binding</keyword>
<evidence type="ECO:0000256" key="9">
    <source>
        <dbReference type="ARBA" id="ARBA00022842"/>
    </source>
</evidence>
<evidence type="ECO:0000256" key="13">
    <source>
        <dbReference type="ARBA" id="ARBA00034617"/>
    </source>
</evidence>
<evidence type="ECO:0000256" key="1">
    <source>
        <dbReference type="ARBA" id="ARBA00022722"/>
    </source>
</evidence>
<evidence type="ECO:0000256" key="4">
    <source>
        <dbReference type="ARBA" id="ARBA00022763"/>
    </source>
</evidence>
<dbReference type="HAMAP" id="MF_01485">
    <property type="entry name" value="RecB"/>
    <property type="match status" value="1"/>
</dbReference>
<dbReference type="PANTHER" id="PTHR11070">
    <property type="entry name" value="UVRD / RECB / PCRA DNA HELICASE FAMILY MEMBER"/>
    <property type="match status" value="1"/>
</dbReference>
<protein>
    <recommendedName>
        <fullName evidence="14">DNA 3'-5' helicase</fullName>
        <ecNumber evidence="14">5.6.2.4</ecNumber>
    </recommendedName>
</protein>
<evidence type="ECO:0000313" key="19">
    <source>
        <dbReference type="EMBL" id="QTA85852.1"/>
    </source>
</evidence>
<dbReference type="InterPro" id="IPR011335">
    <property type="entry name" value="Restrct_endonuc-II-like"/>
</dbReference>
<keyword evidence="5 16" id="KW-0378">Hydrolase</keyword>
<keyword evidence="7" id="KW-0269">Exonuclease</keyword>
<feature type="domain" description="UvrD-like helicase ATP-binding" evidence="17">
    <location>
        <begin position="1"/>
        <end position="444"/>
    </location>
</feature>
<evidence type="ECO:0000256" key="5">
    <source>
        <dbReference type="ARBA" id="ARBA00022801"/>
    </source>
</evidence>
<dbReference type="GO" id="GO:0000725">
    <property type="term" value="P:recombinational repair"/>
    <property type="evidence" value="ECO:0007669"/>
    <property type="project" value="TreeGrafter"/>
</dbReference>
<dbReference type="Gene3D" id="1.10.486.10">
    <property type="entry name" value="PCRA, domain 4"/>
    <property type="match status" value="1"/>
</dbReference>
<evidence type="ECO:0000256" key="16">
    <source>
        <dbReference type="PROSITE-ProRule" id="PRU00560"/>
    </source>
</evidence>
<dbReference type="GO" id="GO:0046872">
    <property type="term" value="F:metal ion binding"/>
    <property type="evidence" value="ECO:0007669"/>
    <property type="project" value="UniProtKB-KW"/>
</dbReference>
<dbReference type="AlphaFoldDB" id="A0A975BHZ4"/>
<keyword evidence="11" id="KW-0234">DNA repair</keyword>
<dbReference type="GO" id="GO:0043138">
    <property type="term" value="F:3'-5' DNA helicase activity"/>
    <property type="evidence" value="ECO:0007669"/>
    <property type="project" value="UniProtKB-EC"/>
</dbReference>
<dbReference type="Gene3D" id="1.10.3170.10">
    <property type="entry name" value="Recbcd, chain B, domain 2"/>
    <property type="match status" value="1"/>
</dbReference>
<dbReference type="GO" id="GO:0009338">
    <property type="term" value="C:exodeoxyribonuclease V complex"/>
    <property type="evidence" value="ECO:0007669"/>
    <property type="project" value="TreeGrafter"/>
</dbReference>
<evidence type="ECO:0000256" key="15">
    <source>
        <dbReference type="ARBA" id="ARBA00048988"/>
    </source>
</evidence>
<evidence type="ECO:0000256" key="10">
    <source>
        <dbReference type="ARBA" id="ARBA00023125"/>
    </source>
</evidence>
<evidence type="ECO:0000313" key="20">
    <source>
        <dbReference type="Proteomes" id="UP000663722"/>
    </source>
</evidence>
<dbReference type="Pfam" id="PF13361">
    <property type="entry name" value="UvrD_C"/>
    <property type="match status" value="1"/>
</dbReference>
<keyword evidence="12" id="KW-0413">Isomerase</keyword>
<evidence type="ECO:0000256" key="7">
    <source>
        <dbReference type="ARBA" id="ARBA00022839"/>
    </source>
</evidence>
<keyword evidence="20" id="KW-1185">Reference proteome</keyword>
<evidence type="ECO:0000259" key="18">
    <source>
        <dbReference type="PROSITE" id="PS51217"/>
    </source>
</evidence>
<evidence type="ECO:0000256" key="2">
    <source>
        <dbReference type="ARBA" id="ARBA00022723"/>
    </source>
</evidence>
<organism evidence="19 20">
    <name type="scientific">Desulfonema magnum</name>
    <dbReference type="NCBI Taxonomy" id="45655"/>
    <lineage>
        <taxon>Bacteria</taxon>
        <taxon>Pseudomonadati</taxon>
        <taxon>Thermodesulfobacteriota</taxon>
        <taxon>Desulfobacteria</taxon>
        <taxon>Desulfobacterales</taxon>
        <taxon>Desulfococcaceae</taxon>
        <taxon>Desulfonema</taxon>
    </lineage>
</organism>
<dbReference type="PROSITE" id="PS51198">
    <property type="entry name" value="UVRD_HELICASE_ATP_BIND"/>
    <property type="match status" value="1"/>
</dbReference>
<dbReference type="InterPro" id="IPR027417">
    <property type="entry name" value="P-loop_NTPase"/>
</dbReference>
<keyword evidence="10" id="KW-0238">DNA-binding</keyword>
<evidence type="ECO:0000256" key="8">
    <source>
        <dbReference type="ARBA" id="ARBA00022840"/>
    </source>
</evidence>
<evidence type="ECO:0000259" key="17">
    <source>
        <dbReference type="PROSITE" id="PS51198"/>
    </source>
</evidence>
<dbReference type="NCBIfam" id="TIGR00609">
    <property type="entry name" value="recB"/>
    <property type="match status" value="1"/>
</dbReference>
<accession>A0A975BHZ4</accession>
<keyword evidence="3 16" id="KW-0547">Nucleotide-binding</keyword>
<dbReference type="InterPro" id="IPR011604">
    <property type="entry name" value="PDDEXK-like_dom_sf"/>
</dbReference>
<evidence type="ECO:0000256" key="12">
    <source>
        <dbReference type="ARBA" id="ARBA00023235"/>
    </source>
</evidence>
<evidence type="ECO:0000256" key="6">
    <source>
        <dbReference type="ARBA" id="ARBA00022806"/>
    </source>
</evidence>
<sequence length="1201" mass="138946">MQKFNLSENKLEGTNLIEASAGTGKTYTITGLFLRLILEKHLSVDQILVVTFTQAATEELKDRIRTRLRDALDAFSKGQSEDNVLNTLIQKADNLKSGIRRIEQAIRDFDEAAIFTIHGFCKRMLHDNAFESGSLFDSELVADQENLKREIVEDFWRKHFYNESRMFINYILDKKITPEKLLAFLGNKIAHPDLKIIPQPDMPDAAEEENQYKACFGPAQDAWSSVKTEIRNIFDTDKGLNRSTYNKKKSIPKWFPSMDDYMAMGNNNPVSFKEFERFTSSGLQKATNKNHTAPVHPFFDLCEALKDKQEKLTKIFEQRLLRLKIELFQYVKDELRKRKEIRNILSFDDLLFNLQRAIQKGGEPLKENIRNRFRAALIDEFQDTDVIQYDIFKSLFDTKDNILFLIGDPKQAIYGFRGADIFAYMNAAAHAEFRHTLGENWRSEPCLISAVNTIFEHSDNAFVYNEINFNRVGAAKKPDPVFLKHKGESEPPLQLWFVNAGTGKPMTKGQAEKLISNAVAAEISRLLDRNNEISLGEARLREGDIAVLVRQHREAKLMQKALMAYKIPSVLHSDSNIFDSHEALEMERVLAGIVQPNSERFLRRALATDMMGVSGEELDEMTKDETQWEEWLVRFREYHDIWNKSGFIQMFRQVISKQDILPRLMALPDGERRNTNLLHLAEILHQTAVEKKLGMAWLVKWLSEQRDTETRDTDIPGAEQYQLRLESDDNAVKLVTIHKSKGLEYSVVFCPFIYGGSKISNKSKSFLFHDENDDRKLTLDMGSEDTEKNQVFAERELLAENLRLLYVAMTRAKNRCYLVWGRFNTAETSAPAYLFHHPDAAEDIVSATADKFKSLDDANILADLKAIQDKSDRTISLSEMPDEPGEPYSRTWSGDKLGCPKFQSKIHRDFRVSSFSSLTSGRTHGAELADHDAQAIHYDYADSEDTRVQEDLLNIFSFPKGPRPGTFMHEIFEHLDFTETDMSVVKDMIEEKLIAYDFDLKWRDTIYDMIQKTLSVNLDETCKDFKLSQIRNEDRLNELEFYFSLNRISPKRLKQIFEKYAVGDFSEDFPSYIEQLDFASVKGFMRGFVDMIFQFQGKFYLVDWKSNFLGPGAEDYNQATMLQAMKENFYILQYHIYTLALHRYLFARHPGYSYEEDFGGVYYIFLRGTEPNRPDLGIYRDRPPEPLINELCKNLIGPLTR</sequence>
<evidence type="ECO:0000256" key="3">
    <source>
        <dbReference type="ARBA" id="ARBA00022741"/>
    </source>
</evidence>
<dbReference type="Pfam" id="PF00580">
    <property type="entry name" value="UvrD-helicase"/>
    <property type="match status" value="1"/>
</dbReference>
<comment type="catalytic activity">
    <reaction evidence="15">
        <text>ATP + H2O = ADP + phosphate + H(+)</text>
        <dbReference type="Rhea" id="RHEA:13065"/>
        <dbReference type="ChEBI" id="CHEBI:15377"/>
        <dbReference type="ChEBI" id="CHEBI:15378"/>
        <dbReference type="ChEBI" id="CHEBI:30616"/>
        <dbReference type="ChEBI" id="CHEBI:43474"/>
        <dbReference type="ChEBI" id="CHEBI:456216"/>
        <dbReference type="EC" id="5.6.2.4"/>
    </reaction>
</comment>
<dbReference type="CDD" id="cd22352">
    <property type="entry name" value="RecB_C-like"/>
    <property type="match status" value="1"/>
</dbReference>
<dbReference type="InterPro" id="IPR014016">
    <property type="entry name" value="UvrD-like_ATP-bd"/>
</dbReference>
<dbReference type="Gene3D" id="3.40.50.300">
    <property type="entry name" value="P-loop containing nucleotide triphosphate hydrolases"/>
    <property type="match status" value="2"/>
</dbReference>
<feature type="domain" description="UvrD-like helicase C-terminal" evidence="18">
    <location>
        <begin position="473"/>
        <end position="742"/>
    </location>
</feature>
<dbReference type="PANTHER" id="PTHR11070:SF23">
    <property type="entry name" value="RECBCD ENZYME SUBUNIT RECB"/>
    <property type="match status" value="1"/>
</dbReference>
<dbReference type="EMBL" id="CP061800">
    <property type="protein sequence ID" value="QTA85852.1"/>
    <property type="molecule type" value="Genomic_DNA"/>
</dbReference>
<keyword evidence="1" id="KW-0540">Nuclease</keyword>
<evidence type="ECO:0000256" key="14">
    <source>
        <dbReference type="ARBA" id="ARBA00034808"/>
    </source>
</evidence>
<keyword evidence="8 16" id="KW-0067">ATP-binding</keyword>
<dbReference type="PROSITE" id="PS51217">
    <property type="entry name" value="UVRD_HELICASE_CTER"/>
    <property type="match status" value="1"/>
</dbReference>
<reference evidence="19" key="1">
    <citation type="journal article" date="2021" name="Microb. Physiol.">
        <title>Proteogenomic Insights into the Physiology of Marine, Sulfate-Reducing, Filamentous Desulfonema limicola and Desulfonema magnum.</title>
        <authorList>
            <person name="Schnaars V."/>
            <person name="Wohlbrand L."/>
            <person name="Scheve S."/>
            <person name="Hinrichs C."/>
            <person name="Reinhardt R."/>
            <person name="Rabus R."/>
        </authorList>
    </citation>
    <scope>NUCLEOTIDE SEQUENCE</scope>
    <source>
        <strain evidence="19">4be13</strain>
    </source>
</reference>
<dbReference type="GO" id="GO:0005829">
    <property type="term" value="C:cytosol"/>
    <property type="evidence" value="ECO:0007669"/>
    <property type="project" value="TreeGrafter"/>
</dbReference>
<proteinExistence type="inferred from homology"/>
<dbReference type="InterPro" id="IPR000212">
    <property type="entry name" value="DNA_helicase_UvrD/REP"/>
</dbReference>
<gene>
    <name evidence="19" type="primary">recB</name>
    <name evidence="19" type="ORF">dnm_018670</name>
</gene>
<dbReference type="Proteomes" id="UP000663722">
    <property type="component" value="Chromosome"/>
</dbReference>
<dbReference type="Gene3D" id="3.90.320.10">
    <property type="match status" value="1"/>
</dbReference>
<keyword evidence="4" id="KW-0227">DNA damage</keyword>
<evidence type="ECO:0000256" key="11">
    <source>
        <dbReference type="ARBA" id="ARBA00023204"/>
    </source>
</evidence>
<comment type="catalytic activity">
    <reaction evidence="13">
        <text>Couples ATP hydrolysis with the unwinding of duplex DNA by translocating in the 3'-5' direction.</text>
        <dbReference type="EC" id="5.6.2.4"/>
    </reaction>
</comment>
<dbReference type="GO" id="GO:0005524">
    <property type="term" value="F:ATP binding"/>
    <property type="evidence" value="ECO:0007669"/>
    <property type="project" value="UniProtKB-UniRule"/>
</dbReference>
<dbReference type="SUPFAM" id="SSF52540">
    <property type="entry name" value="P-loop containing nucleoside triphosphate hydrolases"/>
    <property type="match status" value="1"/>
</dbReference>